<reference evidence="1" key="1">
    <citation type="submission" date="2021-06" db="EMBL/GenBank/DDBJ databases">
        <title>Parelaphostrongylus tenuis whole genome reference sequence.</title>
        <authorList>
            <person name="Garwood T.J."/>
            <person name="Larsen P.A."/>
            <person name="Fountain-Jones N.M."/>
            <person name="Garbe J.R."/>
            <person name="Macchietto M.G."/>
            <person name="Kania S.A."/>
            <person name="Gerhold R.W."/>
            <person name="Richards J.E."/>
            <person name="Wolf T.M."/>
        </authorList>
    </citation>
    <scope>NUCLEOTIDE SEQUENCE</scope>
    <source>
        <strain evidence="1">MNPRO001-30</strain>
        <tissue evidence="1">Meninges</tissue>
    </source>
</reference>
<gene>
    <name evidence="1" type="ORF">KIN20_023295</name>
</gene>
<keyword evidence="2" id="KW-1185">Reference proteome</keyword>
<dbReference type="Proteomes" id="UP001196413">
    <property type="component" value="Unassembled WGS sequence"/>
</dbReference>
<dbReference type="AlphaFoldDB" id="A0AAD5MRI8"/>
<protein>
    <submittedName>
        <fullName evidence="1">Uncharacterized protein</fullName>
    </submittedName>
</protein>
<evidence type="ECO:0000313" key="1">
    <source>
        <dbReference type="EMBL" id="KAJ1363425.1"/>
    </source>
</evidence>
<name>A0AAD5MRI8_PARTN</name>
<comment type="caution">
    <text evidence="1">The sequence shown here is derived from an EMBL/GenBank/DDBJ whole genome shotgun (WGS) entry which is preliminary data.</text>
</comment>
<evidence type="ECO:0000313" key="2">
    <source>
        <dbReference type="Proteomes" id="UP001196413"/>
    </source>
</evidence>
<proteinExistence type="predicted"/>
<organism evidence="1 2">
    <name type="scientific">Parelaphostrongylus tenuis</name>
    <name type="common">Meningeal worm</name>
    <dbReference type="NCBI Taxonomy" id="148309"/>
    <lineage>
        <taxon>Eukaryota</taxon>
        <taxon>Metazoa</taxon>
        <taxon>Ecdysozoa</taxon>
        <taxon>Nematoda</taxon>
        <taxon>Chromadorea</taxon>
        <taxon>Rhabditida</taxon>
        <taxon>Rhabditina</taxon>
        <taxon>Rhabditomorpha</taxon>
        <taxon>Strongyloidea</taxon>
        <taxon>Metastrongylidae</taxon>
        <taxon>Parelaphostrongylus</taxon>
    </lineage>
</organism>
<sequence length="184" mass="20681">MNSADNSVRYLDKKLNGFEPQEEYEGGTSTSSCECQKISLQKMKGKCNLVNCSRITMSKPKVSIAAQDASILWEFRTTTSTKLYQLWGSALSLDHRSVQLQISNFSNDIFSVPMCVLKFSGDSTYEYMVVTNADGPCNEVALVVRNLDKFFDEKNNELVTFFKNKIATEEINDMDIVPFASDCS</sequence>
<dbReference type="EMBL" id="JAHQIW010004709">
    <property type="protein sequence ID" value="KAJ1363425.1"/>
    <property type="molecule type" value="Genomic_DNA"/>
</dbReference>
<accession>A0AAD5MRI8</accession>